<evidence type="ECO:0000313" key="4">
    <source>
        <dbReference type="Proteomes" id="UP000013827"/>
    </source>
</evidence>
<feature type="coiled-coil region" evidence="1">
    <location>
        <begin position="234"/>
        <end position="261"/>
    </location>
</feature>
<evidence type="ECO:0000313" key="3">
    <source>
        <dbReference type="EnsemblProtists" id="EOD24159"/>
    </source>
</evidence>
<dbReference type="EnsemblProtists" id="EOD24159">
    <property type="protein sequence ID" value="EOD24159"/>
    <property type="gene ID" value="EMIHUDRAFT_238884"/>
</dbReference>
<dbReference type="InterPro" id="IPR001711">
    <property type="entry name" value="PLipase_C_Pinositol-sp_Y"/>
</dbReference>
<dbReference type="RefSeq" id="XP_005776588.1">
    <property type="nucleotide sequence ID" value="XM_005776531.1"/>
</dbReference>
<evidence type="ECO:0000256" key="1">
    <source>
        <dbReference type="SAM" id="Coils"/>
    </source>
</evidence>
<reference evidence="3" key="2">
    <citation type="submission" date="2024-10" db="UniProtKB">
        <authorList>
            <consortium name="EnsemblProtists"/>
        </authorList>
    </citation>
    <scope>IDENTIFICATION</scope>
</reference>
<dbReference type="AlphaFoldDB" id="A0A0D3JKX4"/>
<reference evidence="4" key="1">
    <citation type="journal article" date="2013" name="Nature">
        <title>Pan genome of the phytoplankton Emiliania underpins its global distribution.</title>
        <authorList>
            <person name="Read B.A."/>
            <person name="Kegel J."/>
            <person name="Klute M.J."/>
            <person name="Kuo A."/>
            <person name="Lefebvre S.C."/>
            <person name="Maumus F."/>
            <person name="Mayer C."/>
            <person name="Miller J."/>
            <person name="Monier A."/>
            <person name="Salamov A."/>
            <person name="Young J."/>
            <person name="Aguilar M."/>
            <person name="Claverie J.M."/>
            <person name="Frickenhaus S."/>
            <person name="Gonzalez K."/>
            <person name="Herman E.K."/>
            <person name="Lin Y.C."/>
            <person name="Napier J."/>
            <person name="Ogata H."/>
            <person name="Sarno A.F."/>
            <person name="Shmutz J."/>
            <person name="Schroeder D."/>
            <person name="de Vargas C."/>
            <person name="Verret F."/>
            <person name="von Dassow P."/>
            <person name="Valentin K."/>
            <person name="Van de Peer Y."/>
            <person name="Wheeler G."/>
            <person name="Dacks J.B."/>
            <person name="Delwiche C.F."/>
            <person name="Dyhrman S.T."/>
            <person name="Glockner G."/>
            <person name="John U."/>
            <person name="Richards T."/>
            <person name="Worden A.Z."/>
            <person name="Zhang X."/>
            <person name="Grigoriev I.V."/>
            <person name="Allen A.E."/>
            <person name="Bidle K."/>
            <person name="Borodovsky M."/>
            <person name="Bowler C."/>
            <person name="Brownlee C."/>
            <person name="Cock J.M."/>
            <person name="Elias M."/>
            <person name="Gladyshev V.N."/>
            <person name="Groth M."/>
            <person name="Guda C."/>
            <person name="Hadaegh A."/>
            <person name="Iglesias-Rodriguez M.D."/>
            <person name="Jenkins J."/>
            <person name="Jones B.M."/>
            <person name="Lawson T."/>
            <person name="Leese F."/>
            <person name="Lindquist E."/>
            <person name="Lobanov A."/>
            <person name="Lomsadze A."/>
            <person name="Malik S.B."/>
            <person name="Marsh M.E."/>
            <person name="Mackinder L."/>
            <person name="Mock T."/>
            <person name="Mueller-Roeber B."/>
            <person name="Pagarete A."/>
            <person name="Parker M."/>
            <person name="Probert I."/>
            <person name="Quesneville H."/>
            <person name="Raines C."/>
            <person name="Rensing S.A."/>
            <person name="Riano-Pachon D.M."/>
            <person name="Richier S."/>
            <person name="Rokitta S."/>
            <person name="Shiraiwa Y."/>
            <person name="Soanes D.M."/>
            <person name="van der Giezen M."/>
            <person name="Wahlund T.M."/>
            <person name="Williams B."/>
            <person name="Wilson W."/>
            <person name="Wolfe G."/>
            <person name="Wurch L.L."/>
        </authorList>
    </citation>
    <scope>NUCLEOTIDE SEQUENCE</scope>
</reference>
<dbReference type="HOGENOM" id="CLU_1020951_0_0_1"/>
<dbReference type="PaxDb" id="2903-EOD24159"/>
<proteinExistence type="predicted"/>
<dbReference type="Gene3D" id="3.20.20.190">
    <property type="entry name" value="Phosphatidylinositol (PI) phosphodiesterase"/>
    <property type="match status" value="1"/>
</dbReference>
<dbReference type="InterPro" id="IPR001192">
    <property type="entry name" value="PI-PLC_fam"/>
</dbReference>
<keyword evidence="4" id="KW-1185">Reference proteome</keyword>
<dbReference type="PROSITE" id="PS50008">
    <property type="entry name" value="PIPLC_Y_DOMAIN"/>
    <property type="match status" value="1"/>
</dbReference>
<dbReference type="GO" id="GO:0051209">
    <property type="term" value="P:release of sequestered calcium ion into cytosol"/>
    <property type="evidence" value="ECO:0007669"/>
    <property type="project" value="TreeGrafter"/>
</dbReference>
<dbReference type="PANTHER" id="PTHR10336">
    <property type="entry name" value="PHOSPHOINOSITIDE-SPECIFIC PHOSPHOLIPASE C FAMILY PROTEIN"/>
    <property type="match status" value="1"/>
</dbReference>
<evidence type="ECO:0000259" key="2">
    <source>
        <dbReference type="PROSITE" id="PS50008"/>
    </source>
</evidence>
<dbReference type="GO" id="GO:0007186">
    <property type="term" value="P:G protein-coupled receptor signaling pathway"/>
    <property type="evidence" value="ECO:0007669"/>
    <property type="project" value="TreeGrafter"/>
</dbReference>
<feature type="domain" description="PI-PLC Y-box" evidence="2">
    <location>
        <begin position="1"/>
        <end position="35"/>
    </location>
</feature>
<dbReference type="GO" id="GO:0046488">
    <property type="term" value="P:phosphatidylinositol metabolic process"/>
    <property type="evidence" value="ECO:0007669"/>
    <property type="project" value="TreeGrafter"/>
</dbReference>
<dbReference type="GO" id="GO:0007265">
    <property type="term" value="P:Ras protein signal transduction"/>
    <property type="evidence" value="ECO:0007669"/>
    <property type="project" value="TreeGrafter"/>
</dbReference>
<dbReference type="GeneID" id="17269710"/>
<dbReference type="InterPro" id="IPR017946">
    <property type="entry name" value="PLC-like_Pdiesterase_TIM-brl"/>
</dbReference>
<dbReference type="PANTHER" id="PTHR10336:SF6">
    <property type="entry name" value="1-PHOSPHATIDYLINOSITOL 4,5-BISPHOSPHATE PHOSPHODIESTERASE EPSILON-1"/>
    <property type="match status" value="1"/>
</dbReference>
<dbReference type="GO" id="GO:0048015">
    <property type="term" value="P:phosphatidylinositol-mediated signaling"/>
    <property type="evidence" value="ECO:0007669"/>
    <property type="project" value="TreeGrafter"/>
</dbReference>
<sequence>MAALNLQTNDLPTQLHHALFELNGGRGYVLKPPGMLGAAGGGATAASWPPPRVLLHAATLRPLCLFGLPPRGTDRPHLAGAGGSLHGHVPSLSVALGRRRMTSPRGEDELPSLSVELHAIGGFSCVSLKLPPATARSRQLVGAKGGGGGEAVRYGGAVHCIAAEKQQTVLRVAVVDDDEEDVAYETCVLGVLRQGYRVLHMRSAQGTRIRNCYLLCHVSFTTQVNAWVGEGEMMEYVRSKEKEMEERVDEAEAEVAKLKGLTPCSSSSYSGAG</sequence>
<name>A0A0D3JKX4_EMIH1</name>
<dbReference type="Pfam" id="PF00387">
    <property type="entry name" value="PI-PLC-Y"/>
    <property type="match status" value="1"/>
</dbReference>
<dbReference type="Gene3D" id="2.60.40.150">
    <property type="entry name" value="C2 domain"/>
    <property type="match status" value="1"/>
</dbReference>
<dbReference type="GO" id="GO:0004435">
    <property type="term" value="F:phosphatidylinositol-4,5-bisphosphate phospholipase C activity"/>
    <property type="evidence" value="ECO:0007669"/>
    <property type="project" value="InterPro"/>
</dbReference>
<accession>A0A0D3JKX4</accession>
<organism evidence="3 4">
    <name type="scientific">Emiliania huxleyi (strain CCMP1516)</name>
    <dbReference type="NCBI Taxonomy" id="280463"/>
    <lineage>
        <taxon>Eukaryota</taxon>
        <taxon>Haptista</taxon>
        <taxon>Haptophyta</taxon>
        <taxon>Prymnesiophyceae</taxon>
        <taxon>Isochrysidales</taxon>
        <taxon>Noelaerhabdaceae</taxon>
        <taxon>Emiliania</taxon>
    </lineage>
</organism>
<keyword evidence="1" id="KW-0175">Coiled coil</keyword>
<protein>
    <recommendedName>
        <fullName evidence="2">PI-PLC Y-box domain-containing protein</fullName>
    </recommendedName>
</protein>
<dbReference type="KEGG" id="ehx:EMIHUDRAFT_238884"/>
<dbReference type="SUPFAM" id="SSF51695">
    <property type="entry name" value="PLC-like phosphodiesterases"/>
    <property type="match status" value="1"/>
</dbReference>
<dbReference type="Proteomes" id="UP000013827">
    <property type="component" value="Unassembled WGS sequence"/>
</dbReference>
<dbReference type="InterPro" id="IPR035892">
    <property type="entry name" value="C2_domain_sf"/>
</dbReference>